<organism evidence="1 2">
    <name type="scientific">Prorocentrum cordatum</name>
    <dbReference type="NCBI Taxonomy" id="2364126"/>
    <lineage>
        <taxon>Eukaryota</taxon>
        <taxon>Sar</taxon>
        <taxon>Alveolata</taxon>
        <taxon>Dinophyceae</taxon>
        <taxon>Prorocentrales</taxon>
        <taxon>Prorocentraceae</taxon>
        <taxon>Prorocentrum</taxon>
    </lineage>
</organism>
<reference evidence="1" key="1">
    <citation type="submission" date="2023-10" db="EMBL/GenBank/DDBJ databases">
        <authorList>
            <person name="Chen Y."/>
            <person name="Shah S."/>
            <person name="Dougan E. K."/>
            <person name="Thang M."/>
            <person name="Chan C."/>
        </authorList>
    </citation>
    <scope>NUCLEOTIDE SEQUENCE [LARGE SCALE GENOMIC DNA]</scope>
</reference>
<evidence type="ECO:0000313" key="2">
    <source>
        <dbReference type="Proteomes" id="UP001189429"/>
    </source>
</evidence>
<comment type="caution">
    <text evidence="1">The sequence shown here is derived from an EMBL/GenBank/DDBJ whole genome shotgun (WGS) entry which is preliminary data.</text>
</comment>
<proteinExistence type="predicted"/>
<sequence length="65" mass="6839">MAEVVQHIEAVRFDFFPMGDFFESQRPDGYGEQVACDLAVGGLDPAAGGAGPPWSGVLSTPLKAQ</sequence>
<protein>
    <submittedName>
        <fullName evidence="1">Uncharacterized protein</fullName>
    </submittedName>
</protein>
<gene>
    <name evidence="1" type="ORF">PCOR1329_LOCUS58761</name>
</gene>
<dbReference type="Proteomes" id="UP001189429">
    <property type="component" value="Unassembled WGS sequence"/>
</dbReference>
<accession>A0ABN9VME5</accession>
<keyword evidence="2" id="KW-1185">Reference proteome</keyword>
<dbReference type="EMBL" id="CAUYUJ010017297">
    <property type="protein sequence ID" value="CAK0873579.1"/>
    <property type="molecule type" value="Genomic_DNA"/>
</dbReference>
<evidence type="ECO:0000313" key="1">
    <source>
        <dbReference type="EMBL" id="CAK0873579.1"/>
    </source>
</evidence>
<feature type="non-terminal residue" evidence="1">
    <location>
        <position position="65"/>
    </location>
</feature>
<name>A0ABN9VME5_9DINO</name>